<proteinExistence type="inferred from homology"/>
<evidence type="ECO:0000256" key="6">
    <source>
        <dbReference type="ARBA" id="ARBA00022655"/>
    </source>
</evidence>
<dbReference type="EC" id="6.3.2.1" evidence="3"/>
<sequence length="381" mass="41995">MLPLTRASTSTPAAALPHLWRSYSSALRHIPVIRSLAQLRRWRQDVRQRGLEVGLVPTMGALHDGHLSLVRTSLQRHSFTVMSLFVNPMQFAPTEDLDAYPRTLDSDLEALRGLLPHGPQTPINGLGISEYDRRPAPRSTLEEHENSLVVFCPPVDVMYPLRGELQDLSQHKGVNISVKGWGDVMEGASRPQFFTGVATVCTKLFNAVEPDHAYFGQKDIQQALILKIRPLLTHAVQTDLLSAHPLPDNLHILPTTRDAETGLALSSRNAYLSASERKVAPVLHRALQAARTAWQSGATGASMIEAAETVVKTEQERIKAATGEDVSLKLDYFEVFDKHSFAPVRTGPAAEDQLVVAGALWVGKTRLIDNLLINWETTPLA</sequence>
<evidence type="ECO:0000256" key="4">
    <source>
        <dbReference type="ARBA" id="ARBA00015647"/>
    </source>
</evidence>
<accession>A0A427Y8T6</accession>
<comment type="caution">
    <text evidence="12">The sequence shown here is derived from an EMBL/GenBank/DDBJ whole genome shotgun (WGS) entry which is preliminary data.</text>
</comment>
<comment type="similarity">
    <text evidence="2">Belongs to the pantothenate synthetase family.</text>
</comment>
<dbReference type="InterPro" id="IPR014729">
    <property type="entry name" value="Rossmann-like_a/b/a_fold"/>
</dbReference>
<dbReference type="PANTHER" id="PTHR21299">
    <property type="entry name" value="CYTIDYLATE KINASE/PANTOATE-BETA-ALANINE LIGASE"/>
    <property type="match status" value="1"/>
</dbReference>
<keyword evidence="7" id="KW-0547">Nucleotide-binding</keyword>
<evidence type="ECO:0000256" key="5">
    <source>
        <dbReference type="ARBA" id="ARBA00022598"/>
    </source>
</evidence>
<evidence type="ECO:0000256" key="9">
    <source>
        <dbReference type="ARBA" id="ARBA00029902"/>
    </source>
</evidence>
<dbReference type="Proteomes" id="UP000279236">
    <property type="component" value="Unassembled WGS sequence"/>
</dbReference>
<dbReference type="OrthoDB" id="2020436at2759"/>
<dbReference type="Pfam" id="PF02569">
    <property type="entry name" value="Pantoate_ligase"/>
    <property type="match status" value="1"/>
</dbReference>
<dbReference type="SUPFAM" id="SSF52374">
    <property type="entry name" value="Nucleotidylyl transferase"/>
    <property type="match status" value="1"/>
</dbReference>
<dbReference type="GO" id="GO:0015940">
    <property type="term" value="P:pantothenate biosynthetic process"/>
    <property type="evidence" value="ECO:0007669"/>
    <property type="project" value="UniProtKB-UniPathway"/>
</dbReference>
<dbReference type="HAMAP" id="MF_00158">
    <property type="entry name" value="PanC"/>
    <property type="match status" value="1"/>
</dbReference>
<dbReference type="UniPathway" id="UPA00028">
    <property type="reaction ID" value="UER00005"/>
</dbReference>
<name>A0A427Y8T6_9TREE</name>
<comment type="pathway">
    <text evidence="1">Cofactor biosynthesis; (R)-pantothenate biosynthesis; (R)-pantothenate from (R)-pantoate and beta-alanine: step 1/1.</text>
</comment>
<evidence type="ECO:0000256" key="11">
    <source>
        <dbReference type="ARBA" id="ARBA00048258"/>
    </source>
</evidence>
<dbReference type="Gene3D" id="3.40.50.620">
    <property type="entry name" value="HUPs"/>
    <property type="match status" value="1"/>
</dbReference>
<dbReference type="Gene3D" id="3.30.1300.10">
    <property type="entry name" value="Pantoate-beta-alanine ligase, C-terminal domain"/>
    <property type="match status" value="1"/>
</dbReference>
<dbReference type="GO" id="GO:0005524">
    <property type="term" value="F:ATP binding"/>
    <property type="evidence" value="ECO:0007669"/>
    <property type="project" value="UniProtKB-KW"/>
</dbReference>
<dbReference type="GO" id="GO:0004592">
    <property type="term" value="F:pantoate-beta-alanine ligase activity"/>
    <property type="evidence" value="ECO:0007669"/>
    <property type="project" value="UniProtKB-EC"/>
</dbReference>
<reference evidence="12 13" key="1">
    <citation type="submission" date="2018-11" db="EMBL/GenBank/DDBJ databases">
        <title>Genome sequence of Apiotrichum porosum DSM 27194.</title>
        <authorList>
            <person name="Aliyu H."/>
            <person name="Gorte O."/>
            <person name="Ochsenreither K."/>
        </authorList>
    </citation>
    <scope>NUCLEOTIDE SEQUENCE [LARGE SCALE GENOMIC DNA]</scope>
    <source>
        <strain evidence="12 13">DSM 27194</strain>
    </source>
</reference>
<dbReference type="STRING" id="105984.A0A427Y8T6"/>
<dbReference type="AlphaFoldDB" id="A0A427Y8T6"/>
<dbReference type="RefSeq" id="XP_028479726.1">
    <property type="nucleotide sequence ID" value="XM_028615869.1"/>
</dbReference>
<evidence type="ECO:0000256" key="1">
    <source>
        <dbReference type="ARBA" id="ARBA00004990"/>
    </source>
</evidence>
<keyword evidence="6" id="KW-0566">Pantothenate biosynthesis</keyword>
<gene>
    <name evidence="12" type="primary">PAN6</name>
    <name evidence="12" type="ORF">EHS24_000026</name>
</gene>
<evidence type="ECO:0000256" key="10">
    <source>
        <dbReference type="ARBA" id="ARBA00032806"/>
    </source>
</evidence>
<keyword evidence="5" id="KW-0436">Ligase</keyword>
<comment type="catalytic activity">
    <reaction evidence="11">
        <text>(R)-pantoate + beta-alanine + ATP = (R)-pantothenate + AMP + diphosphate + H(+)</text>
        <dbReference type="Rhea" id="RHEA:10912"/>
        <dbReference type="ChEBI" id="CHEBI:15378"/>
        <dbReference type="ChEBI" id="CHEBI:15980"/>
        <dbReference type="ChEBI" id="CHEBI:29032"/>
        <dbReference type="ChEBI" id="CHEBI:30616"/>
        <dbReference type="ChEBI" id="CHEBI:33019"/>
        <dbReference type="ChEBI" id="CHEBI:57966"/>
        <dbReference type="ChEBI" id="CHEBI:456215"/>
        <dbReference type="EC" id="6.3.2.1"/>
    </reaction>
</comment>
<keyword evidence="8" id="KW-0067">ATP-binding</keyword>
<evidence type="ECO:0000256" key="3">
    <source>
        <dbReference type="ARBA" id="ARBA00012219"/>
    </source>
</evidence>
<evidence type="ECO:0000313" key="13">
    <source>
        <dbReference type="Proteomes" id="UP000279236"/>
    </source>
</evidence>
<dbReference type="InterPro" id="IPR003721">
    <property type="entry name" value="Pantoate_ligase"/>
</dbReference>
<dbReference type="InterPro" id="IPR042176">
    <property type="entry name" value="Pantoate_ligase_C"/>
</dbReference>
<dbReference type="EMBL" id="RSCE01000001">
    <property type="protein sequence ID" value="RSH87518.1"/>
    <property type="molecule type" value="Genomic_DNA"/>
</dbReference>
<organism evidence="12 13">
    <name type="scientific">Apiotrichum porosum</name>
    <dbReference type="NCBI Taxonomy" id="105984"/>
    <lineage>
        <taxon>Eukaryota</taxon>
        <taxon>Fungi</taxon>
        <taxon>Dikarya</taxon>
        <taxon>Basidiomycota</taxon>
        <taxon>Agaricomycotina</taxon>
        <taxon>Tremellomycetes</taxon>
        <taxon>Trichosporonales</taxon>
        <taxon>Trichosporonaceae</taxon>
        <taxon>Apiotrichum</taxon>
    </lineage>
</organism>
<dbReference type="GeneID" id="39584569"/>
<evidence type="ECO:0000256" key="7">
    <source>
        <dbReference type="ARBA" id="ARBA00022741"/>
    </source>
</evidence>
<keyword evidence="13" id="KW-1185">Reference proteome</keyword>
<dbReference type="PANTHER" id="PTHR21299:SF1">
    <property type="entry name" value="PANTOATE--BETA-ALANINE LIGASE"/>
    <property type="match status" value="1"/>
</dbReference>
<protein>
    <recommendedName>
        <fullName evidence="4">Pantoate--beta-alanine ligase</fullName>
        <ecNumber evidence="3">6.3.2.1</ecNumber>
    </recommendedName>
    <alternativeName>
        <fullName evidence="10">Pantoate-activating enzyme</fullName>
    </alternativeName>
    <alternativeName>
        <fullName evidence="9">Pantothenate synthetase</fullName>
    </alternativeName>
</protein>
<evidence type="ECO:0000313" key="12">
    <source>
        <dbReference type="EMBL" id="RSH87518.1"/>
    </source>
</evidence>
<evidence type="ECO:0000256" key="8">
    <source>
        <dbReference type="ARBA" id="ARBA00022840"/>
    </source>
</evidence>
<evidence type="ECO:0000256" key="2">
    <source>
        <dbReference type="ARBA" id="ARBA00009256"/>
    </source>
</evidence>